<proteinExistence type="predicted"/>
<accession>A0A2M9CR27</accession>
<dbReference type="EMBL" id="PGFE01000002">
    <property type="protein sequence ID" value="PJJ74373.1"/>
    <property type="molecule type" value="Genomic_DNA"/>
</dbReference>
<evidence type="ECO:0000256" key="1">
    <source>
        <dbReference type="SAM" id="MobiDB-lite"/>
    </source>
</evidence>
<protein>
    <recommendedName>
        <fullName evidence="4">Primosomal protein</fullName>
    </recommendedName>
</protein>
<sequence>MSLCTAAGYRQGMTVDPRAALDRFVAALEAHYDAVVSRRGDDDPRVDDTYYVLGDAFEVYDDALGEAHGEATPFVLDDDDDDDDEDDEHDQDDDEHDDDEHDDHDDDDRTGLSSVDLDVADVDGDDLESDDLEIFDTRGGR</sequence>
<evidence type="ECO:0008006" key="4">
    <source>
        <dbReference type="Google" id="ProtNLM"/>
    </source>
</evidence>
<comment type="caution">
    <text evidence="2">The sequence shown here is derived from an EMBL/GenBank/DDBJ whole genome shotgun (WGS) entry which is preliminary data.</text>
</comment>
<feature type="compositionally biased region" description="Acidic residues" evidence="1">
    <location>
        <begin position="76"/>
        <end position="108"/>
    </location>
</feature>
<name>A0A2M9CR27_9CELL</name>
<dbReference type="Proteomes" id="UP000231693">
    <property type="component" value="Unassembled WGS sequence"/>
</dbReference>
<organism evidence="2 3">
    <name type="scientific">Sediminihabitans luteus</name>
    <dbReference type="NCBI Taxonomy" id="1138585"/>
    <lineage>
        <taxon>Bacteria</taxon>
        <taxon>Bacillati</taxon>
        <taxon>Actinomycetota</taxon>
        <taxon>Actinomycetes</taxon>
        <taxon>Micrococcales</taxon>
        <taxon>Cellulomonadaceae</taxon>
        <taxon>Sediminihabitans</taxon>
    </lineage>
</organism>
<gene>
    <name evidence="2" type="ORF">CLV28_1869</name>
</gene>
<evidence type="ECO:0000313" key="3">
    <source>
        <dbReference type="Proteomes" id="UP000231693"/>
    </source>
</evidence>
<dbReference type="AlphaFoldDB" id="A0A2M9CR27"/>
<feature type="region of interest" description="Disordered" evidence="1">
    <location>
        <begin position="68"/>
        <end position="141"/>
    </location>
</feature>
<reference evidence="2 3" key="1">
    <citation type="submission" date="2017-11" db="EMBL/GenBank/DDBJ databases">
        <title>Genomic Encyclopedia of Archaeal and Bacterial Type Strains, Phase II (KMG-II): From Individual Species to Whole Genera.</title>
        <authorList>
            <person name="Goeker M."/>
        </authorList>
    </citation>
    <scope>NUCLEOTIDE SEQUENCE [LARGE SCALE GENOMIC DNA]</scope>
    <source>
        <strain evidence="2 3">DSM 25478</strain>
    </source>
</reference>
<evidence type="ECO:0000313" key="2">
    <source>
        <dbReference type="EMBL" id="PJJ74373.1"/>
    </source>
</evidence>
<feature type="compositionally biased region" description="Acidic residues" evidence="1">
    <location>
        <begin position="118"/>
        <end position="134"/>
    </location>
</feature>
<keyword evidence="3" id="KW-1185">Reference proteome</keyword>